<name>A0AAD7MEF8_9AGAR</name>
<organism evidence="2 3">
    <name type="scientific">Mycena maculata</name>
    <dbReference type="NCBI Taxonomy" id="230809"/>
    <lineage>
        <taxon>Eukaryota</taxon>
        <taxon>Fungi</taxon>
        <taxon>Dikarya</taxon>
        <taxon>Basidiomycota</taxon>
        <taxon>Agaricomycotina</taxon>
        <taxon>Agaricomycetes</taxon>
        <taxon>Agaricomycetidae</taxon>
        <taxon>Agaricales</taxon>
        <taxon>Marasmiineae</taxon>
        <taxon>Mycenaceae</taxon>
        <taxon>Mycena</taxon>
    </lineage>
</organism>
<dbReference type="Proteomes" id="UP001215280">
    <property type="component" value="Unassembled WGS sequence"/>
</dbReference>
<sequence>MALGCTFGAHANLWMSAECHAFVKFEVLQISRLINAGIIDGYSPHASPALWNSDPESSDNEMEGLTLGYPTNVESEPTTISPKISARRAAGNKEWQEETRTEDFMDGISSSPIAAARVDEGTTRAVARELATYTPIGAFDSEKDADAEGEMCYG</sequence>
<reference evidence="2" key="1">
    <citation type="submission" date="2023-03" db="EMBL/GenBank/DDBJ databases">
        <title>Massive genome expansion in bonnet fungi (Mycena s.s.) driven by repeated elements and novel gene families across ecological guilds.</title>
        <authorList>
            <consortium name="Lawrence Berkeley National Laboratory"/>
            <person name="Harder C.B."/>
            <person name="Miyauchi S."/>
            <person name="Viragh M."/>
            <person name="Kuo A."/>
            <person name="Thoen E."/>
            <person name="Andreopoulos B."/>
            <person name="Lu D."/>
            <person name="Skrede I."/>
            <person name="Drula E."/>
            <person name="Henrissat B."/>
            <person name="Morin E."/>
            <person name="Kohler A."/>
            <person name="Barry K."/>
            <person name="LaButti K."/>
            <person name="Morin E."/>
            <person name="Salamov A."/>
            <person name="Lipzen A."/>
            <person name="Mereny Z."/>
            <person name="Hegedus B."/>
            <person name="Baldrian P."/>
            <person name="Stursova M."/>
            <person name="Weitz H."/>
            <person name="Taylor A."/>
            <person name="Grigoriev I.V."/>
            <person name="Nagy L.G."/>
            <person name="Martin F."/>
            <person name="Kauserud H."/>
        </authorList>
    </citation>
    <scope>NUCLEOTIDE SEQUENCE</scope>
    <source>
        <strain evidence="2">CBHHK188m</strain>
    </source>
</reference>
<feature type="compositionally biased region" description="Polar residues" evidence="1">
    <location>
        <begin position="72"/>
        <end position="82"/>
    </location>
</feature>
<comment type="caution">
    <text evidence="2">The sequence shown here is derived from an EMBL/GenBank/DDBJ whole genome shotgun (WGS) entry which is preliminary data.</text>
</comment>
<feature type="region of interest" description="Disordered" evidence="1">
    <location>
        <begin position="50"/>
        <end position="103"/>
    </location>
</feature>
<evidence type="ECO:0000313" key="3">
    <source>
        <dbReference type="Proteomes" id="UP001215280"/>
    </source>
</evidence>
<evidence type="ECO:0000313" key="2">
    <source>
        <dbReference type="EMBL" id="KAJ7713408.1"/>
    </source>
</evidence>
<feature type="compositionally biased region" description="Basic and acidic residues" evidence="1">
    <location>
        <begin position="94"/>
        <end position="103"/>
    </location>
</feature>
<dbReference type="EMBL" id="JARJLG010000395">
    <property type="protein sequence ID" value="KAJ7713408.1"/>
    <property type="molecule type" value="Genomic_DNA"/>
</dbReference>
<protein>
    <submittedName>
        <fullName evidence="2">Uncharacterized protein</fullName>
    </submittedName>
</protein>
<proteinExistence type="predicted"/>
<accession>A0AAD7MEF8</accession>
<keyword evidence="3" id="KW-1185">Reference proteome</keyword>
<dbReference type="AlphaFoldDB" id="A0AAD7MEF8"/>
<gene>
    <name evidence="2" type="ORF">DFH07DRAFT_974743</name>
</gene>
<evidence type="ECO:0000256" key="1">
    <source>
        <dbReference type="SAM" id="MobiDB-lite"/>
    </source>
</evidence>